<accession>A0A803P449</accession>
<sequence>MLTFGFRLRTGCVFYRKLKTAMIGLGQFFNLLSILYDACNDGSHPLGSEISFELLTSKCRIPLRANRNVCFVWNLCFSVTYTAPETLIMTSLLQLVSSFVYLFKSFGGCLEWYTMSVPNKVELSETAGSSSSARKRQKLVREKEANKTLKRASRVEEATNLSANGRDVGSLQDRTSGGDACSASSGADCRGRGSRESIGLKRGCFHAGSQCKAASRWEWATVEVGVLVTELERVKASNRDLGADNETLWVELTDTKF</sequence>
<keyword evidence="3" id="KW-1185">Reference proteome</keyword>
<proteinExistence type="predicted"/>
<dbReference type="EMBL" id="UZAU01000286">
    <property type="status" value="NOT_ANNOTATED_CDS"/>
    <property type="molecule type" value="Genomic_DNA"/>
</dbReference>
<dbReference type="Proteomes" id="UP000596661">
    <property type="component" value="Chromosome 3"/>
</dbReference>
<organism evidence="2 3">
    <name type="scientific">Cannabis sativa</name>
    <name type="common">Hemp</name>
    <name type="synonym">Marijuana</name>
    <dbReference type="NCBI Taxonomy" id="3483"/>
    <lineage>
        <taxon>Eukaryota</taxon>
        <taxon>Viridiplantae</taxon>
        <taxon>Streptophyta</taxon>
        <taxon>Embryophyta</taxon>
        <taxon>Tracheophyta</taxon>
        <taxon>Spermatophyta</taxon>
        <taxon>Magnoliopsida</taxon>
        <taxon>eudicotyledons</taxon>
        <taxon>Gunneridae</taxon>
        <taxon>Pentapetalae</taxon>
        <taxon>rosids</taxon>
        <taxon>fabids</taxon>
        <taxon>Rosales</taxon>
        <taxon>Cannabaceae</taxon>
        <taxon>Cannabis</taxon>
    </lineage>
</organism>
<reference evidence="2" key="1">
    <citation type="submission" date="2018-11" db="EMBL/GenBank/DDBJ databases">
        <authorList>
            <person name="Grassa J C."/>
        </authorList>
    </citation>
    <scope>NUCLEOTIDE SEQUENCE [LARGE SCALE GENOMIC DNA]</scope>
</reference>
<evidence type="ECO:0000313" key="2">
    <source>
        <dbReference type="EnsemblPlants" id="cds.evm.model.03.1142"/>
    </source>
</evidence>
<name>A0A803P449_CANSA</name>
<dbReference type="Gramene" id="evm.model.03.1142">
    <property type="protein sequence ID" value="cds.evm.model.03.1142"/>
    <property type="gene ID" value="evm.TU.03.1142"/>
</dbReference>
<dbReference type="EnsemblPlants" id="evm.model.03.1142">
    <property type="protein sequence ID" value="cds.evm.model.03.1142"/>
    <property type="gene ID" value="evm.TU.03.1142"/>
</dbReference>
<evidence type="ECO:0000256" key="1">
    <source>
        <dbReference type="SAM" id="MobiDB-lite"/>
    </source>
</evidence>
<feature type="compositionally biased region" description="Low complexity" evidence="1">
    <location>
        <begin position="177"/>
        <end position="188"/>
    </location>
</feature>
<evidence type="ECO:0000313" key="3">
    <source>
        <dbReference type="Proteomes" id="UP000596661"/>
    </source>
</evidence>
<feature type="region of interest" description="Disordered" evidence="1">
    <location>
        <begin position="165"/>
        <end position="193"/>
    </location>
</feature>
<dbReference type="AlphaFoldDB" id="A0A803P449"/>
<protein>
    <submittedName>
        <fullName evidence="2">Uncharacterized protein</fullName>
    </submittedName>
</protein>
<reference evidence="2" key="2">
    <citation type="submission" date="2021-03" db="UniProtKB">
        <authorList>
            <consortium name="EnsemblPlants"/>
        </authorList>
    </citation>
    <scope>IDENTIFICATION</scope>
</reference>